<dbReference type="Pfam" id="PF01741">
    <property type="entry name" value="MscL"/>
    <property type="match status" value="1"/>
</dbReference>
<evidence type="ECO:0000256" key="4">
    <source>
        <dbReference type="ARBA" id="ARBA00022475"/>
    </source>
</evidence>
<dbReference type="PANTHER" id="PTHR30266">
    <property type="entry name" value="MECHANOSENSITIVE CHANNEL MSCL"/>
    <property type="match status" value="1"/>
</dbReference>
<dbReference type="InterPro" id="IPR037673">
    <property type="entry name" value="MSC/AndL"/>
</dbReference>
<dbReference type="AlphaFoldDB" id="A0A1H5Z7T5"/>
<keyword evidence="9 10" id="KW-0407">Ion channel</keyword>
<dbReference type="PROSITE" id="PS01327">
    <property type="entry name" value="MSCL"/>
    <property type="match status" value="1"/>
</dbReference>
<keyword evidence="8 10" id="KW-0472">Membrane</keyword>
<evidence type="ECO:0000256" key="2">
    <source>
        <dbReference type="ARBA" id="ARBA00007254"/>
    </source>
</evidence>
<evidence type="ECO:0000256" key="8">
    <source>
        <dbReference type="ARBA" id="ARBA00023136"/>
    </source>
</evidence>
<evidence type="ECO:0000256" key="6">
    <source>
        <dbReference type="ARBA" id="ARBA00022989"/>
    </source>
</evidence>
<reference evidence="11 12" key="1">
    <citation type="submission" date="2016-10" db="EMBL/GenBank/DDBJ databases">
        <authorList>
            <person name="de Groot N.N."/>
        </authorList>
    </citation>
    <scope>NUCLEOTIDE SEQUENCE [LARGE SCALE GENOMIC DNA]</scope>
    <source>
        <strain evidence="11 12">DSM 22489</strain>
    </source>
</reference>
<dbReference type="InterPro" id="IPR001185">
    <property type="entry name" value="MS_channel"/>
</dbReference>
<keyword evidence="12" id="KW-1185">Reference proteome</keyword>
<keyword evidence="5 10" id="KW-0812">Transmembrane</keyword>
<evidence type="ECO:0000256" key="5">
    <source>
        <dbReference type="ARBA" id="ARBA00022692"/>
    </source>
</evidence>
<keyword evidence="4 10" id="KW-1003">Cell membrane</keyword>
<dbReference type="GO" id="GO:0005886">
    <property type="term" value="C:plasma membrane"/>
    <property type="evidence" value="ECO:0007669"/>
    <property type="project" value="UniProtKB-SubCell"/>
</dbReference>
<organism evidence="11 12">
    <name type="scientific">Bryocella elongata</name>
    <dbReference type="NCBI Taxonomy" id="863522"/>
    <lineage>
        <taxon>Bacteria</taxon>
        <taxon>Pseudomonadati</taxon>
        <taxon>Acidobacteriota</taxon>
        <taxon>Terriglobia</taxon>
        <taxon>Terriglobales</taxon>
        <taxon>Acidobacteriaceae</taxon>
        <taxon>Bryocella</taxon>
    </lineage>
</organism>
<proteinExistence type="inferred from homology"/>
<keyword evidence="6 10" id="KW-1133">Transmembrane helix</keyword>
<evidence type="ECO:0000256" key="10">
    <source>
        <dbReference type="HAMAP-Rule" id="MF_00115"/>
    </source>
</evidence>
<comment type="similarity">
    <text evidence="2 10">Belongs to the MscL family.</text>
</comment>
<dbReference type="InterPro" id="IPR019823">
    <property type="entry name" value="Mechanosensitive_channel_CS"/>
</dbReference>
<dbReference type="OrthoDB" id="9810350at2"/>
<evidence type="ECO:0000313" key="12">
    <source>
        <dbReference type="Proteomes" id="UP000236728"/>
    </source>
</evidence>
<evidence type="ECO:0000313" key="11">
    <source>
        <dbReference type="EMBL" id="SEG32418.1"/>
    </source>
</evidence>
<feature type="transmembrane region" description="Helical" evidence="10">
    <location>
        <begin position="12"/>
        <end position="34"/>
    </location>
</feature>
<evidence type="ECO:0000256" key="7">
    <source>
        <dbReference type="ARBA" id="ARBA00023065"/>
    </source>
</evidence>
<keyword evidence="3 10" id="KW-0813">Transport</keyword>
<evidence type="ECO:0000256" key="9">
    <source>
        <dbReference type="ARBA" id="ARBA00023303"/>
    </source>
</evidence>
<dbReference type="PANTHER" id="PTHR30266:SF2">
    <property type="entry name" value="LARGE-CONDUCTANCE MECHANOSENSITIVE CHANNEL"/>
    <property type="match status" value="1"/>
</dbReference>
<dbReference type="GO" id="GO:0008381">
    <property type="term" value="F:mechanosensitive monoatomic ion channel activity"/>
    <property type="evidence" value="ECO:0007669"/>
    <property type="project" value="UniProtKB-UniRule"/>
</dbReference>
<dbReference type="NCBIfam" id="TIGR00220">
    <property type="entry name" value="mscL"/>
    <property type="match status" value="1"/>
</dbReference>
<evidence type="ECO:0000256" key="3">
    <source>
        <dbReference type="ARBA" id="ARBA00022448"/>
    </source>
</evidence>
<dbReference type="HAMAP" id="MF_00115">
    <property type="entry name" value="MscL"/>
    <property type="match status" value="1"/>
</dbReference>
<gene>
    <name evidence="10" type="primary">mscL</name>
    <name evidence="11" type="ORF">SAMN05421819_2507</name>
</gene>
<keyword evidence="7 10" id="KW-0406">Ion transport</keyword>
<protein>
    <recommendedName>
        <fullName evidence="10">Large-conductance mechanosensitive channel</fullName>
    </recommendedName>
</protein>
<comment type="subunit">
    <text evidence="10">Homopentamer.</text>
</comment>
<dbReference type="InterPro" id="IPR036019">
    <property type="entry name" value="MscL_channel"/>
</dbReference>
<evidence type="ECO:0000256" key="1">
    <source>
        <dbReference type="ARBA" id="ARBA00004651"/>
    </source>
</evidence>
<comment type="function">
    <text evidence="10">Channel that opens in response to stretch forces in the membrane lipid bilayer. May participate in the regulation of osmotic pressure changes within the cell.</text>
</comment>
<feature type="transmembrane region" description="Helical" evidence="10">
    <location>
        <begin position="69"/>
        <end position="89"/>
    </location>
</feature>
<comment type="subcellular location">
    <subcellularLocation>
        <location evidence="1 10">Cell membrane</location>
        <topology evidence="1 10">Multi-pass membrane protein</topology>
    </subcellularLocation>
</comment>
<sequence>MLKGFRDFVLRGNVMDLAVAVIIGAAFTSIVTALTTNIINPLLGAVIGKPNFDYLVAHLHGGEIKYGTFLTAVVNFLLIAAVVYFFLVLPTQYLLKRFNPPAPAPVPDPTKPCPQCLSDIPVAATRCKFCTQPV</sequence>
<accession>A0A1H5Z7T5</accession>
<dbReference type="Gene3D" id="1.10.1200.120">
    <property type="entry name" value="Large-conductance mechanosensitive channel, MscL, domain 1"/>
    <property type="match status" value="1"/>
</dbReference>
<dbReference type="SUPFAM" id="SSF81330">
    <property type="entry name" value="Gated mechanosensitive channel"/>
    <property type="match status" value="1"/>
</dbReference>
<dbReference type="EMBL" id="FNVA01000004">
    <property type="protein sequence ID" value="SEG32418.1"/>
    <property type="molecule type" value="Genomic_DNA"/>
</dbReference>
<dbReference type="Proteomes" id="UP000236728">
    <property type="component" value="Unassembled WGS sequence"/>
</dbReference>
<name>A0A1H5Z7T5_9BACT</name>